<protein>
    <submittedName>
        <fullName evidence="1">Uncharacterized protein</fullName>
    </submittedName>
</protein>
<dbReference type="EMBL" id="VDEQ01000074">
    <property type="protein sequence ID" value="MQS35462.1"/>
    <property type="molecule type" value="Genomic_DNA"/>
</dbReference>
<name>A0ABW9NQ80_9ACTN</name>
<dbReference type="RefSeq" id="WP_153481878.1">
    <property type="nucleotide sequence ID" value="NZ_VDEQ01000074.1"/>
</dbReference>
<organism evidence="1 2">
    <name type="scientific">Streptomyces katsurahamanus</name>
    <dbReference type="NCBI Taxonomy" id="2577098"/>
    <lineage>
        <taxon>Bacteria</taxon>
        <taxon>Bacillati</taxon>
        <taxon>Actinomycetota</taxon>
        <taxon>Actinomycetes</taxon>
        <taxon>Kitasatosporales</taxon>
        <taxon>Streptomycetaceae</taxon>
        <taxon>Streptomyces</taxon>
    </lineage>
</organism>
<sequence length="386" mass="40023">MKTHTPSGGLRSLRWPALTAALTAGVIGLGGVVAADTGQGTSTAPGASAPKTPAGRWAATPVPVEKGDLTAVAALGRDKAWAVGYRLIGNSGGEPVALRWDGSAWKEESKLPTGTWPQALSVGSENDIWAAGSGTAHWDGTTWTQHALANHPSGGRVSPDALARSSDGTVWTVGRAVPMSVKNGVPAVQSWNGTAWQNHTLPEVGKGELTALTVVAPDDIWAVGASFATGATPQRALVLHWDGKTWKQVDTPAGPAGEHRWFGAVTATKSGAVWAVGGRLSADGVERPFTARWNGEKFTAVAAPKVADGRLRAVSQSTDGTVWAAGGKGAVSVLLRWDAGDRRWEREADPALQVRGFTTVPGSRALWTVGIAKEGDMVPSVARLTP</sequence>
<reference evidence="1 2" key="1">
    <citation type="submission" date="2019-06" db="EMBL/GenBank/DDBJ databases">
        <title>Comparative genomics and metabolomics analyses of clavulanic acid producing Streptomyces species provides insight into specialized metabolism and evolution of beta-lactam biosynthetic gene clusters.</title>
        <authorList>
            <person name="Moore M.A."/>
            <person name="Cruz-Morales P."/>
            <person name="Barona Gomez F."/>
            <person name="Kapil T."/>
        </authorList>
    </citation>
    <scope>NUCLEOTIDE SEQUENCE [LARGE SCALE GENOMIC DNA]</scope>
    <source>
        <strain evidence="1 2">T-272</strain>
    </source>
</reference>
<keyword evidence="2" id="KW-1185">Reference proteome</keyword>
<accession>A0ABW9NQ80</accession>
<dbReference type="SUPFAM" id="SSF50965">
    <property type="entry name" value="Galactose oxidase, central domain"/>
    <property type="match status" value="2"/>
</dbReference>
<dbReference type="Proteomes" id="UP000460558">
    <property type="component" value="Unassembled WGS sequence"/>
</dbReference>
<evidence type="ECO:0000313" key="2">
    <source>
        <dbReference type="Proteomes" id="UP000460558"/>
    </source>
</evidence>
<evidence type="ECO:0000313" key="1">
    <source>
        <dbReference type="EMBL" id="MQS35462.1"/>
    </source>
</evidence>
<proteinExistence type="predicted"/>
<dbReference type="InterPro" id="IPR011043">
    <property type="entry name" value="Gal_Oxase/kelch_b-propeller"/>
</dbReference>
<gene>
    <name evidence="1" type="ORF">FFZ77_07545</name>
</gene>
<comment type="caution">
    <text evidence="1">The sequence shown here is derived from an EMBL/GenBank/DDBJ whole genome shotgun (WGS) entry which is preliminary data.</text>
</comment>